<protein>
    <recommendedName>
        <fullName evidence="4">Hsp90 chaperone protein kinase-targeting subunit</fullName>
    </recommendedName>
</protein>
<dbReference type="InterPro" id="IPR013874">
    <property type="entry name" value="Cdc37_Hsp90-bd"/>
</dbReference>
<evidence type="ECO:0000259" key="7">
    <source>
        <dbReference type="SMART" id="SM01069"/>
    </source>
</evidence>
<dbReference type="AlphaFoldDB" id="A0ABD6EWG6"/>
<dbReference type="Pfam" id="PF08565">
    <property type="entry name" value="CDC37_M"/>
    <property type="match status" value="1"/>
</dbReference>
<sequence>MKLELEKDEIKKQEEEYRKKEAEIAEKERLEPWNVDTIGHEAFSTSRINKISDKKYEPPKMTEEEEGARMKAFFAANEDLLKEFGALKGLDASEKFLLEHPQLASDFSASFLTIEALNLAMEFKDEEMCQMAEQCVIIQYLLELAKTLHALATNTNVIKNFFKKFKAADPSYMKMFHQEVEGFRDRLRKRGKDKREAAIAEYEAEEKAKRIAASPGGLDPQEVYESLPQPMREAFDSQEVARLQAVAESMDREVFAYHFQRCIDSGLWIPDANANKEKSEDTSVSSSHTQAEATLEL</sequence>
<dbReference type="Proteomes" id="UP001608902">
    <property type="component" value="Unassembled WGS sequence"/>
</dbReference>
<evidence type="ECO:0000256" key="4">
    <source>
        <dbReference type="ARBA" id="ARBA00031396"/>
    </source>
</evidence>
<feature type="coiled-coil region" evidence="5">
    <location>
        <begin position="3"/>
        <end position="30"/>
    </location>
</feature>
<dbReference type="Gene3D" id="1.20.58.610">
    <property type="entry name" value="Cdc37, Hsp90 binding domain"/>
    <property type="match status" value="1"/>
</dbReference>
<feature type="domain" description="Cdc37 C-terminal" evidence="7">
    <location>
        <begin position="212"/>
        <end position="282"/>
    </location>
</feature>
<comment type="caution">
    <text evidence="9">The sequence shown here is derived from an EMBL/GenBank/DDBJ whole genome shotgun (WGS) entry which is preliminary data.</text>
</comment>
<comment type="subcellular location">
    <subcellularLocation>
        <location evidence="1">Cytoplasm</location>
    </subcellularLocation>
</comment>
<keyword evidence="5" id="KW-0175">Coiled coil</keyword>
<feature type="domain" description="Cdc37 Hsp90 binding" evidence="8">
    <location>
        <begin position="49"/>
        <end position="206"/>
    </location>
</feature>
<keyword evidence="10" id="KW-1185">Reference proteome</keyword>
<evidence type="ECO:0000256" key="5">
    <source>
        <dbReference type="SAM" id="Coils"/>
    </source>
</evidence>
<dbReference type="SMART" id="SM01069">
    <property type="entry name" value="CDC37_C"/>
    <property type="match status" value="1"/>
</dbReference>
<dbReference type="PANTHER" id="PTHR12800:SF4">
    <property type="entry name" value="HSP90 CO-CHAPERONE CDC37"/>
    <property type="match status" value="1"/>
</dbReference>
<dbReference type="InterPro" id="IPR038189">
    <property type="entry name" value="Cdc37_Hsp90-bd_sf"/>
</dbReference>
<feature type="compositionally biased region" description="Polar residues" evidence="6">
    <location>
        <begin position="282"/>
        <end position="297"/>
    </location>
</feature>
<accession>A0ABD6EWG6</accession>
<evidence type="ECO:0000256" key="6">
    <source>
        <dbReference type="SAM" id="MobiDB-lite"/>
    </source>
</evidence>
<dbReference type="SUPFAM" id="SSF101391">
    <property type="entry name" value="Hsp90 co-chaperone CDC37"/>
    <property type="match status" value="1"/>
</dbReference>
<dbReference type="InterPro" id="IPR013873">
    <property type="entry name" value="Cdc37_C"/>
</dbReference>
<dbReference type="Pfam" id="PF08564">
    <property type="entry name" value="CDC37_C"/>
    <property type="match status" value="1"/>
</dbReference>
<keyword evidence="3" id="KW-0963">Cytoplasm</keyword>
<evidence type="ECO:0000313" key="10">
    <source>
        <dbReference type="Proteomes" id="UP001608902"/>
    </source>
</evidence>
<dbReference type="FunFam" id="1.20.58.610:FF:000001">
    <property type="entry name" value="Hsp90 co-chaperone Cdc37-like 1"/>
    <property type="match status" value="1"/>
</dbReference>
<dbReference type="Gene3D" id="6.10.140.250">
    <property type="match status" value="1"/>
</dbReference>
<reference evidence="9 10" key="1">
    <citation type="submission" date="2024-08" db="EMBL/GenBank/DDBJ databases">
        <title>Gnathostoma spinigerum genome.</title>
        <authorList>
            <person name="Gonzalez-Bertolin B."/>
            <person name="Monzon S."/>
            <person name="Zaballos A."/>
            <person name="Jimenez P."/>
            <person name="Dekumyoy P."/>
            <person name="Varona S."/>
            <person name="Cuesta I."/>
            <person name="Sumanam S."/>
            <person name="Adisakwattana P."/>
            <person name="Gasser R.B."/>
            <person name="Hernandez-Gonzalez A."/>
            <person name="Young N.D."/>
            <person name="Perteguer M.J."/>
        </authorList>
    </citation>
    <scope>NUCLEOTIDE SEQUENCE [LARGE SCALE GENOMIC DNA]</scope>
    <source>
        <strain evidence="9">AL3</strain>
        <tissue evidence="9">Liver</tissue>
    </source>
</reference>
<proteinExistence type="inferred from homology"/>
<evidence type="ECO:0000313" key="9">
    <source>
        <dbReference type="EMBL" id="MFH4980917.1"/>
    </source>
</evidence>
<dbReference type="SMART" id="SM01070">
    <property type="entry name" value="CDC37_M"/>
    <property type="match status" value="1"/>
</dbReference>
<comment type="similarity">
    <text evidence="2">Belongs to the CDC37 family.</text>
</comment>
<evidence type="ECO:0000256" key="3">
    <source>
        <dbReference type="ARBA" id="ARBA00022490"/>
    </source>
</evidence>
<dbReference type="PANTHER" id="PTHR12800">
    <property type="entry name" value="CDC37-RELATED"/>
    <property type="match status" value="1"/>
</dbReference>
<evidence type="ECO:0000259" key="8">
    <source>
        <dbReference type="SMART" id="SM01070"/>
    </source>
</evidence>
<organism evidence="9 10">
    <name type="scientific">Gnathostoma spinigerum</name>
    <dbReference type="NCBI Taxonomy" id="75299"/>
    <lineage>
        <taxon>Eukaryota</taxon>
        <taxon>Metazoa</taxon>
        <taxon>Ecdysozoa</taxon>
        <taxon>Nematoda</taxon>
        <taxon>Chromadorea</taxon>
        <taxon>Rhabditida</taxon>
        <taxon>Spirurina</taxon>
        <taxon>Gnathostomatomorpha</taxon>
        <taxon>Gnathostomatoidea</taxon>
        <taxon>Gnathostomatidae</taxon>
        <taxon>Gnathostoma</taxon>
    </lineage>
</organism>
<gene>
    <name evidence="9" type="ORF">AB6A40_007626</name>
</gene>
<evidence type="ECO:0000256" key="1">
    <source>
        <dbReference type="ARBA" id="ARBA00004496"/>
    </source>
</evidence>
<dbReference type="EMBL" id="JBGFUD010006301">
    <property type="protein sequence ID" value="MFH4980917.1"/>
    <property type="molecule type" value="Genomic_DNA"/>
</dbReference>
<feature type="region of interest" description="Disordered" evidence="6">
    <location>
        <begin position="274"/>
        <end position="297"/>
    </location>
</feature>
<dbReference type="InterPro" id="IPR004918">
    <property type="entry name" value="Cdc37"/>
</dbReference>
<dbReference type="GO" id="GO:0005737">
    <property type="term" value="C:cytoplasm"/>
    <property type="evidence" value="ECO:0007669"/>
    <property type="project" value="UniProtKB-SubCell"/>
</dbReference>
<evidence type="ECO:0000256" key="2">
    <source>
        <dbReference type="ARBA" id="ARBA00006222"/>
    </source>
</evidence>
<name>A0ABD6EWG6_9BILA</name>